<dbReference type="HOGENOM" id="CLU_159245_0_0_7"/>
<gene>
    <name evidence="2" type="ORF">ETSY2_08510</name>
</gene>
<sequence>MTIRLYLDEDSMDKALVQALRARGVDVLTALETGMVEREDQDHLDFATTQGRVVYSFNVGDFYRLHSIYLAEGKSHTGIVLARQQHYSVGEQMRRLLRLIASTRAGEMTNRVEFLSTWG</sequence>
<reference evidence="2 3" key="1">
    <citation type="journal article" date="2014" name="Nature">
        <title>An environmental bacterial taxon with a large and distinct metabolic repertoire.</title>
        <authorList>
            <person name="Wilson M.C."/>
            <person name="Mori T."/>
            <person name="Ruckert C."/>
            <person name="Uria A.R."/>
            <person name="Helf M.J."/>
            <person name="Takada K."/>
            <person name="Gernert C."/>
            <person name="Steffens U.A."/>
            <person name="Heycke N."/>
            <person name="Schmitt S."/>
            <person name="Rinke C."/>
            <person name="Helfrich E.J."/>
            <person name="Brachmann A.O."/>
            <person name="Gurgui C."/>
            <person name="Wakimoto T."/>
            <person name="Kracht M."/>
            <person name="Crusemann M."/>
            <person name="Hentschel U."/>
            <person name="Abe I."/>
            <person name="Matsunaga S."/>
            <person name="Kalinowski J."/>
            <person name="Takeyama H."/>
            <person name="Piel J."/>
        </authorList>
    </citation>
    <scope>NUCLEOTIDE SEQUENCE [LARGE SCALE GENOMIC DNA]</scope>
    <source>
        <strain evidence="3">TSY2</strain>
    </source>
</reference>
<evidence type="ECO:0000313" key="3">
    <source>
        <dbReference type="Proteomes" id="UP000019140"/>
    </source>
</evidence>
<evidence type="ECO:0000313" key="2">
    <source>
        <dbReference type="EMBL" id="ETX07905.1"/>
    </source>
</evidence>
<dbReference type="Pfam" id="PF18480">
    <property type="entry name" value="DUF5615"/>
    <property type="match status" value="1"/>
</dbReference>
<dbReference type="EMBL" id="AZHX01000345">
    <property type="protein sequence ID" value="ETX07905.1"/>
    <property type="molecule type" value="Genomic_DNA"/>
</dbReference>
<keyword evidence="3" id="KW-1185">Reference proteome</keyword>
<dbReference type="InterPro" id="IPR041049">
    <property type="entry name" value="DUF5615"/>
</dbReference>
<accession>W4MCJ5</accession>
<organism evidence="2 3">
    <name type="scientific">Candidatus Entotheonella gemina</name>
    <dbReference type="NCBI Taxonomy" id="1429439"/>
    <lineage>
        <taxon>Bacteria</taxon>
        <taxon>Pseudomonadati</taxon>
        <taxon>Nitrospinota/Tectimicrobiota group</taxon>
        <taxon>Candidatus Tectimicrobiota</taxon>
        <taxon>Candidatus Entotheonellia</taxon>
        <taxon>Candidatus Entotheonellales</taxon>
        <taxon>Candidatus Entotheonellaceae</taxon>
        <taxon>Candidatus Entotheonella</taxon>
    </lineage>
</organism>
<protein>
    <recommendedName>
        <fullName evidence="1">DUF5615 domain-containing protein</fullName>
    </recommendedName>
</protein>
<dbReference type="Proteomes" id="UP000019140">
    <property type="component" value="Unassembled WGS sequence"/>
</dbReference>
<name>W4MCJ5_9BACT</name>
<proteinExistence type="predicted"/>
<dbReference type="AlphaFoldDB" id="W4MCJ5"/>
<evidence type="ECO:0000259" key="1">
    <source>
        <dbReference type="Pfam" id="PF18480"/>
    </source>
</evidence>
<comment type="caution">
    <text evidence="2">The sequence shown here is derived from an EMBL/GenBank/DDBJ whole genome shotgun (WGS) entry which is preliminary data.</text>
</comment>
<feature type="domain" description="DUF5615" evidence="1">
    <location>
        <begin position="4"/>
        <end position="112"/>
    </location>
</feature>